<dbReference type="InterPro" id="IPR037622">
    <property type="entry name" value="LIP-1_SAM_3"/>
</dbReference>
<evidence type="ECO:0000313" key="10">
    <source>
        <dbReference type="Proteomes" id="UP000286641"/>
    </source>
</evidence>
<reference key="1">
    <citation type="submission" date="2019-01" db="UniProtKB">
        <authorList>
            <consortium name="RefSeq"/>
        </authorList>
    </citation>
    <scope>IDENTIFICATION</scope>
</reference>
<dbReference type="InterPro" id="IPR037621">
    <property type="entry name" value="LIP-1_SAM_2"/>
</dbReference>
<dbReference type="RefSeq" id="XP_025737055.1">
    <property type="nucleotide sequence ID" value="XM_025881270.1"/>
</dbReference>
<feature type="coiled-coil region" evidence="7">
    <location>
        <begin position="402"/>
        <end position="436"/>
    </location>
</feature>
<dbReference type="GO" id="GO:0048786">
    <property type="term" value="C:presynaptic active zone"/>
    <property type="evidence" value="ECO:0007669"/>
    <property type="project" value="TreeGrafter"/>
</dbReference>
<evidence type="ECO:0000256" key="3">
    <source>
        <dbReference type="ARBA" id="ARBA00022490"/>
    </source>
</evidence>
<dbReference type="Pfam" id="PF00536">
    <property type="entry name" value="SAM_1"/>
    <property type="match status" value="2"/>
</dbReference>
<dbReference type="Proteomes" id="UP000286641">
    <property type="component" value="Unplaced"/>
</dbReference>
<feature type="region of interest" description="Disordered" evidence="8">
    <location>
        <begin position="610"/>
        <end position="639"/>
    </location>
</feature>
<dbReference type="CDD" id="cd09565">
    <property type="entry name" value="SAM_liprin-alpha1_2_3_4_repeat2"/>
    <property type="match status" value="1"/>
</dbReference>
<proteinExistence type="inferred from homology"/>
<feature type="domain" description="SAM" evidence="9">
    <location>
        <begin position="1003"/>
        <end position="1072"/>
    </location>
</feature>
<dbReference type="FunFam" id="1.10.150.50:FF:000004">
    <property type="entry name" value="PTPRF interacting protein alpha 1"/>
    <property type="match status" value="1"/>
</dbReference>
<feature type="compositionally biased region" description="Basic and acidic residues" evidence="8">
    <location>
        <begin position="139"/>
        <end position="157"/>
    </location>
</feature>
<dbReference type="FunFam" id="1.10.150.50:FF:000002">
    <property type="entry name" value="PTPRF interacting protein alpha 1"/>
    <property type="match status" value="1"/>
</dbReference>
<dbReference type="AlphaFoldDB" id="A0A3Q7PTX5"/>
<comment type="subcellular location">
    <subcellularLocation>
        <location evidence="1">Cytoplasm</location>
    </subcellularLocation>
</comment>
<keyword evidence="5" id="KW-0677">Repeat</keyword>
<dbReference type="GO" id="GO:0005737">
    <property type="term" value="C:cytoplasm"/>
    <property type="evidence" value="ECO:0007669"/>
    <property type="project" value="UniProtKB-SubCell"/>
</dbReference>
<dbReference type="PANTHER" id="PTHR12587:SF6">
    <property type="entry name" value="LIPRIN-ALPHA-2"/>
    <property type="match status" value="1"/>
</dbReference>
<feature type="compositionally biased region" description="Polar residues" evidence="8">
    <location>
        <begin position="158"/>
        <end position="168"/>
    </location>
</feature>
<dbReference type="PROSITE" id="PS50105">
    <property type="entry name" value="SAM_DOMAIN"/>
    <property type="match status" value="3"/>
</dbReference>
<evidence type="ECO:0000256" key="6">
    <source>
        <dbReference type="ARBA" id="ARBA00023054"/>
    </source>
</evidence>
<feature type="region of interest" description="Disordered" evidence="8">
    <location>
        <begin position="131"/>
        <end position="168"/>
    </location>
</feature>
<comment type="similarity">
    <text evidence="2">Belongs to the liprin family. Liprin-alpha subfamily.</text>
</comment>
<keyword evidence="4" id="KW-0597">Phosphoprotein</keyword>
<dbReference type="Pfam" id="PF25526">
    <property type="entry name" value="LIP-1"/>
    <property type="match status" value="1"/>
</dbReference>
<evidence type="ECO:0000313" key="11">
    <source>
        <dbReference type="RefSeq" id="XP_025737055.1"/>
    </source>
</evidence>
<evidence type="ECO:0000256" key="1">
    <source>
        <dbReference type="ARBA" id="ARBA00004496"/>
    </source>
</evidence>
<organism evidence="10 11">
    <name type="scientific">Callorhinus ursinus</name>
    <name type="common">Northern fur seal</name>
    <dbReference type="NCBI Taxonomy" id="34884"/>
    <lineage>
        <taxon>Eukaryota</taxon>
        <taxon>Metazoa</taxon>
        <taxon>Chordata</taxon>
        <taxon>Craniata</taxon>
        <taxon>Vertebrata</taxon>
        <taxon>Euteleostomi</taxon>
        <taxon>Mammalia</taxon>
        <taxon>Eutheria</taxon>
        <taxon>Laurasiatheria</taxon>
        <taxon>Carnivora</taxon>
        <taxon>Caniformia</taxon>
        <taxon>Pinnipedia</taxon>
        <taxon>Otariidae</taxon>
        <taxon>Callorhinus</taxon>
    </lineage>
</organism>
<feature type="domain" description="SAM" evidence="9">
    <location>
        <begin position="799"/>
        <end position="865"/>
    </location>
</feature>
<evidence type="ECO:0000256" key="5">
    <source>
        <dbReference type="ARBA" id="ARBA00022737"/>
    </source>
</evidence>
<accession>A0A3Q7PTX5</accession>
<feature type="region of interest" description="Disordered" evidence="8">
    <location>
        <begin position="691"/>
        <end position="735"/>
    </location>
</feature>
<keyword evidence="6 7" id="KW-0175">Coiled coil</keyword>
<evidence type="ECO:0000256" key="2">
    <source>
        <dbReference type="ARBA" id="ARBA00007026"/>
    </source>
</evidence>
<dbReference type="RefSeq" id="XP_025738226.1">
    <property type="nucleotide sequence ID" value="XM_025882441.1"/>
</dbReference>
<dbReference type="CDD" id="cd09568">
    <property type="entry name" value="SAM_liprin-alpha1_2_3_4_repeat3"/>
    <property type="match status" value="1"/>
</dbReference>
<dbReference type="InterPro" id="IPR057892">
    <property type="entry name" value="LIP-1_CC2"/>
</dbReference>
<dbReference type="SUPFAM" id="SSF47769">
    <property type="entry name" value="SAM/Pointed domain"/>
    <property type="match status" value="3"/>
</dbReference>
<protein>
    <submittedName>
        <fullName evidence="11 12">Liprin-alpha-2-like isoform X4</fullName>
    </submittedName>
</protein>
<keyword evidence="10" id="KW-1185">Reference proteome</keyword>
<evidence type="ECO:0000259" key="9">
    <source>
        <dbReference type="PROSITE" id="PS50105"/>
    </source>
</evidence>
<dbReference type="FunFam" id="1.10.150.50:FF:000003">
    <property type="entry name" value="liprin-alpha-2 isoform X1"/>
    <property type="match status" value="1"/>
</dbReference>
<feature type="compositionally biased region" description="Low complexity" evidence="8">
    <location>
        <begin position="699"/>
        <end position="715"/>
    </location>
</feature>
<feature type="coiled-coil region" evidence="7">
    <location>
        <begin position="103"/>
        <end position="130"/>
    </location>
</feature>
<evidence type="ECO:0000256" key="4">
    <source>
        <dbReference type="ARBA" id="ARBA00022553"/>
    </source>
</evidence>
<gene>
    <name evidence="11" type="primary">LOC112831104</name>
    <name evidence="12" type="synonym">LOC112831972</name>
</gene>
<dbReference type="Pfam" id="PF07647">
    <property type="entry name" value="SAM_2"/>
    <property type="match status" value="1"/>
</dbReference>
<evidence type="ECO:0000256" key="7">
    <source>
        <dbReference type="SAM" id="Coils"/>
    </source>
</evidence>
<dbReference type="InterPro" id="IPR037620">
    <property type="entry name" value="LIP-1_SAM_1"/>
</dbReference>
<feature type="coiled-coil region" evidence="7">
    <location>
        <begin position="29"/>
        <end position="70"/>
    </location>
</feature>
<sequence length="1152" mass="131476">MIFSDMNTVSGSPKVHPPNGTRFYTFQEFAALTKELNACREQLLEKEEEISELKAERNNTRLLLEHLECLVSRHERSLRMTVVKRQAQSPSGVSSEVEVLKALKSLFEHHKALDEKIVALREQNVHIQRKMASSEGSTESEHLEGMEPGQKVHEKRLSNGSIDSTDETSQIVELQELLEKQNYEMAQMKERLAALSSRVGEVEQEAETARKDLIKTEEMNTKYQRDIREAMAQKEDMEERITTLEKRYLSAQRESTSIHDMNDKLENELANKEAILRQMEEKNRQLQERLELAEQKLQQTMRKAETLPEVEAELAQRIAALTKAEERHGNIEERMRHLEGQLEEKNQELQRARQREKMNEEHNKRLSDTVDRLLTESNERLQLHLKERMAALEEKNVLIQESEAFRKNLEESLHDKERLAEEIEKLRSELDQLKMRTGSLIEPTISRTHLDTSAELRYSVGSLVDSQSDYRTTKVIRRPRRGRMGVRRDEAKVKSLGDHEWTRTQQIGVLSSHPFESDTEMSDIDDDDRETIFSSMDLLSPSGHSDAQTLAMMLQEQLDAINKEIRLIQEEKESTELRAEEIENRVASVSLEGLNLARVHPGTSITASVTASSLASSSPPSGHSTPKLTPRSPAREMDRMGVMTLPSDLRKHRRKIAVVEEDGREDKATIKCETSPPPTPRAIRMTHTLPSSYHNDARSSLSASLEPESLGLGSANSSQDSLHKAPKKKGIKSSIGRLFGKKEKARLGQLRGFMETEAAAQESLGLGKLGTQAEKDRRLKKKHELLEEARRKGLPFAQWDGPTVVAWLELWLGMPAWYVAACRANVKSGAIMSALSDTEIQREIGISNPLHRLKLRLAIQEMVSLTSPSAPPTSRTPSGNVWVTHEEMENLAAPAKTKESEEGSWAQTLAYGDMNHEWIGNEWLPSLGLPQYRSYFMECLVDARMLDHLTKKDLRVHLKMVDSFHRTSLQYGIMCLKRLNYDRKELERRREASQHEIKDVLVWSNDRVIRWIQAIGLREYANNILESGVHGSLIALDENFDYSSLALLLQIPTQNTQARQILEREYNNLLALGTERRLDESDDKNFRRGSTWRRQFPPREVHGISMMPGSSETLPAGFRLTTTSGQSRKMTTDVASSRLQRLDNSTVRTYSC</sequence>
<dbReference type="SMART" id="SM00454">
    <property type="entry name" value="SAM"/>
    <property type="match status" value="3"/>
</dbReference>
<evidence type="ECO:0000313" key="12">
    <source>
        <dbReference type="RefSeq" id="XP_025738226.1"/>
    </source>
</evidence>
<feature type="coiled-coil region" evidence="7">
    <location>
        <begin position="551"/>
        <end position="592"/>
    </location>
</feature>
<feature type="compositionally biased region" description="Low complexity" evidence="8">
    <location>
        <begin position="610"/>
        <end position="626"/>
    </location>
</feature>
<evidence type="ECO:0000256" key="8">
    <source>
        <dbReference type="SAM" id="MobiDB-lite"/>
    </source>
</evidence>
<dbReference type="GO" id="GO:0050808">
    <property type="term" value="P:synapse organization"/>
    <property type="evidence" value="ECO:0007669"/>
    <property type="project" value="TreeGrafter"/>
</dbReference>
<feature type="region of interest" description="Disordered" evidence="8">
    <location>
        <begin position="339"/>
        <end position="364"/>
    </location>
</feature>
<reference evidence="11 12" key="2">
    <citation type="submission" date="2025-04" db="UniProtKB">
        <authorList>
            <consortium name="RefSeq"/>
        </authorList>
    </citation>
    <scope>IDENTIFICATION</scope>
    <source>
        <tissue evidence="11 12">Blood</tissue>
    </source>
</reference>
<keyword evidence="3" id="KW-0963">Cytoplasm</keyword>
<feature type="domain" description="SAM" evidence="9">
    <location>
        <begin position="922"/>
        <end position="979"/>
    </location>
</feature>
<dbReference type="InterPro" id="IPR029515">
    <property type="entry name" value="Liprin"/>
</dbReference>
<name>A0A3Q7PTX5_CALUR</name>
<dbReference type="PANTHER" id="PTHR12587">
    <property type="entry name" value="LAR INTERACTING PROTEIN LIP -RELATED PROTEIN"/>
    <property type="match status" value="1"/>
</dbReference>
<dbReference type="InterPro" id="IPR001660">
    <property type="entry name" value="SAM"/>
</dbReference>
<dbReference type="Gene3D" id="1.10.150.50">
    <property type="entry name" value="Transcription Factor, Ets-1"/>
    <property type="match status" value="3"/>
</dbReference>
<dbReference type="CDD" id="cd09562">
    <property type="entry name" value="SAM_liprin-alpha1_2_3_4_repeat1"/>
    <property type="match status" value="1"/>
</dbReference>
<dbReference type="InterPro" id="IPR013761">
    <property type="entry name" value="SAM/pointed_sf"/>
</dbReference>